<dbReference type="OrthoDB" id="10057240at2759"/>
<proteinExistence type="predicted"/>
<dbReference type="AlphaFoldDB" id="A0A4Y2S3D3"/>
<sequence>MSTLPSENFKFKSVLESVQVEERSVNKLIERLRLIEIRLSSKSIECTAQAASKKKVIKKPERKCYNYRNILYLYISDFIYISSDGYLFHAEPYSGSTTKLAQTGLGQGPDVVLGLVNKVYTREGNHVVMGNLFTSIPLLNELSKKGIAGTGTIRENRLENAPFPPKKSMKKTSKGTFEYSCSEDLVIVKWNDNTAVSVATNKVKASSCVIAERWNSAQTKYTQCSKPQTTKTYNVHMGGIDLFDQFLSQYRIKIHSKKNGGGGHHHFMGNWSSS</sequence>
<dbReference type="EMBL" id="BGPR01019708">
    <property type="protein sequence ID" value="GBN82698.1"/>
    <property type="molecule type" value="Genomic_DNA"/>
</dbReference>
<gene>
    <name evidence="2" type="primary">PGBD2_3</name>
    <name evidence="2" type="ORF">AVEN_137957_1</name>
</gene>
<keyword evidence="3" id="KW-1185">Reference proteome</keyword>
<protein>
    <submittedName>
        <fullName evidence="2">PiggyBac transposable element-derived protein 2</fullName>
    </submittedName>
</protein>
<name>A0A4Y2S3D3_ARAVE</name>
<evidence type="ECO:0000313" key="3">
    <source>
        <dbReference type="Proteomes" id="UP000499080"/>
    </source>
</evidence>
<comment type="caution">
    <text evidence="2">The sequence shown here is derived from an EMBL/GenBank/DDBJ whole genome shotgun (WGS) entry which is preliminary data.</text>
</comment>
<dbReference type="InterPro" id="IPR029526">
    <property type="entry name" value="PGBD"/>
</dbReference>
<accession>A0A4Y2S3D3</accession>
<evidence type="ECO:0000259" key="1">
    <source>
        <dbReference type="Pfam" id="PF13843"/>
    </source>
</evidence>
<reference evidence="2 3" key="1">
    <citation type="journal article" date="2019" name="Sci. Rep.">
        <title>Orb-weaving spider Araneus ventricosus genome elucidates the spidroin gene catalogue.</title>
        <authorList>
            <person name="Kono N."/>
            <person name="Nakamura H."/>
            <person name="Ohtoshi R."/>
            <person name="Moran D.A.P."/>
            <person name="Shinohara A."/>
            <person name="Yoshida Y."/>
            <person name="Fujiwara M."/>
            <person name="Mori M."/>
            <person name="Tomita M."/>
            <person name="Arakawa K."/>
        </authorList>
    </citation>
    <scope>NUCLEOTIDE SEQUENCE [LARGE SCALE GENOMIC DNA]</scope>
</reference>
<evidence type="ECO:0000313" key="2">
    <source>
        <dbReference type="EMBL" id="GBN82698.1"/>
    </source>
</evidence>
<dbReference type="PANTHER" id="PTHR47272">
    <property type="entry name" value="DDE_TNP_1_7 DOMAIN-CONTAINING PROTEIN"/>
    <property type="match status" value="1"/>
</dbReference>
<dbReference type="Proteomes" id="UP000499080">
    <property type="component" value="Unassembled WGS sequence"/>
</dbReference>
<dbReference type="Pfam" id="PF13843">
    <property type="entry name" value="DDE_Tnp_1_7"/>
    <property type="match status" value="1"/>
</dbReference>
<organism evidence="2 3">
    <name type="scientific">Araneus ventricosus</name>
    <name type="common">Orbweaver spider</name>
    <name type="synonym">Epeira ventricosa</name>
    <dbReference type="NCBI Taxonomy" id="182803"/>
    <lineage>
        <taxon>Eukaryota</taxon>
        <taxon>Metazoa</taxon>
        <taxon>Ecdysozoa</taxon>
        <taxon>Arthropoda</taxon>
        <taxon>Chelicerata</taxon>
        <taxon>Arachnida</taxon>
        <taxon>Araneae</taxon>
        <taxon>Araneomorphae</taxon>
        <taxon>Entelegynae</taxon>
        <taxon>Araneoidea</taxon>
        <taxon>Araneidae</taxon>
        <taxon>Araneus</taxon>
    </lineage>
</organism>
<feature type="domain" description="PiggyBac transposable element-derived protein" evidence="1">
    <location>
        <begin position="82"/>
        <end position="258"/>
    </location>
</feature>